<accession>A0A8S1CRB4</accession>
<dbReference type="AlphaFoldDB" id="A0A8S1CRB4"/>
<protein>
    <submittedName>
        <fullName evidence="1">Uncharacterized protein</fullName>
    </submittedName>
</protein>
<dbReference type="EMBL" id="CADEPI010000054">
    <property type="protein sequence ID" value="CAB3370746.1"/>
    <property type="molecule type" value="Genomic_DNA"/>
</dbReference>
<evidence type="ECO:0000313" key="2">
    <source>
        <dbReference type="Proteomes" id="UP000494165"/>
    </source>
</evidence>
<sequence>MRAFCLHRSLLNNAAISSGLLFFDCSPLLTSSYLLTNDAIFTPAATSSMMCIELGMVFAPKVFEWRDVTVLAKQQITVAVAKDLTRFSRFGGDAEAVALIGVAVGAAGQGRARQAAGKERRHAEQVEKVQELRQPRRRGGTVRTKRNSMTVRQRLYFNNLKGSSGGPWK</sequence>
<comment type="caution">
    <text evidence="1">The sequence shown here is derived from an EMBL/GenBank/DDBJ whole genome shotgun (WGS) entry which is preliminary data.</text>
</comment>
<keyword evidence="2" id="KW-1185">Reference proteome</keyword>
<dbReference type="Proteomes" id="UP000494165">
    <property type="component" value="Unassembled WGS sequence"/>
</dbReference>
<reference evidence="1 2" key="1">
    <citation type="submission" date="2020-04" db="EMBL/GenBank/DDBJ databases">
        <authorList>
            <person name="Alioto T."/>
            <person name="Alioto T."/>
            <person name="Gomez Garrido J."/>
        </authorList>
    </citation>
    <scope>NUCLEOTIDE SEQUENCE [LARGE SCALE GENOMIC DNA]</scope>
</reference>
<proteinExistence type="predicted"/>
<name>A0A8S1CRB4_9INSE</name>
<organism evidence="1 2">
    <name type="scientific">Cloeon dipterum</name>
    <dbReference type="NCBI Taxonomy" id="197152"/>
    <lineage>
        <taxon>Eukaryota</taxon>
        <taxon>Metazoa</taxon>
        <taxon>Ecdysozoa</taxon>
        <taxon>Arthropoda</taxon>
        <taxon>Hexapoda</taxon>
        <taxon>Insecta</taxon>
        <taxon>Pterygota</taxon>
        <taxon>Palaeoptera</taxon>
        <taxon>Ephemeroptera</taxon>
        <taxon>Pisciforma</taxon>
        <taxon>Baetidae</taxon>
        <taxon>Cloeon</taxon>
    </lineage>
</organism>
<gene>
    <name evidence="1" type="ORF">CLODIP_2_CD04489</name>
</gene>
<evidence type="ECO:0000313" key="1">
    <source>
        <dbReference type="EMBL" id="CAB3370746.1"/>
    </source>
</evidence>